<proteinExistence type="inferred from homology"/>
<comment type="caution">
    <text evidence="10">The sequence shown here is derived from an EMBL/GenBank/DDBJ whole genome shotgun (WGS) entry which is preliminary data.</text>
</comment>
<feature type="domain" description="Phospholipid/glycerol acyltransferase" evidence="9">
    <location>
        <begin position="85"/>
        <end position="198"/>
    </location>
</feature>
<organism evidence="10 11">
    <name type="scientific">Oceanotoga teriensis</name>
    <dbReference type="NCBI Taxonomy" id="515440"/>
    <lineage>
        <taxon>Bacteria</taxon>
        <taxon>Thermotogati</taxon>
        <taxon>Thermotogota</taxon>
        <taxon>Thermotogae</taxon>
        <taxon>Petrotogales</taxon>
        <taxon>Petrotogaceae</taxon>
        <taxon>Oceanotoga</taxon>
    </lineage>
</organism>
<dbReference type="InterPro" id="IPR002123">
    <property type="entry name" value="Plipid/glycerol_acylTrfase"/>
</dbReference>
<dbReference type="GO" id="GO:0006654">
    <property type="term" value="P:phosphatidic acid biosynthetic process"/>
    <property type="evidence" value="ECO:0007669"/>
    <property type="project" value="TreeGrafter"/>
</dbReference>
<keyword evidence="8" id="KW-0812">Transmembrane</keyword>
<comment type="similarity">
    <text evidence="2 7">Belongs to the 1-acyl-sn-glycerol-3-phosphate acyltransferase family.</text>
</comment>
<protein>
    <recommendedName>
        <fullName evidence="7">1-acyl-sn-glycerol-3-phosphate acyltransferase</fullName>
        <ecNumber evidence="7">2.3.1.51</ecNumber>
    </recommendedName>
</protein>
<evidence type="ECO:0000256" key="1">
    <source>
        <dbReference type="ARBA" id="ARBA00005189"/>
    </source>
</evidence>
<comment type="pathway">
    <text evidence="1">Lipid metabolism.</text>
</comment>
<evidence type="ECO:0000256" key="2">
    <source>
        <dbReference type="ARBA" id="ARBA00008655"/>
    </source>
</evidence>
<dbReference type="PANTHER" id="PTHR10434:SF64">
    <property type="entry name" value="1-ACYL-SN-GLYCEROL-3-PHOSPHATE ACYLTRANSFERASE-RELATED"/>
    <property type="match status" value="1"/>
</dbReference>
<dbReference type="GO" id="GO:0016020">
    <property type="term" value="C:membrane"/>
    <property type="evidence" value="ECO:0007669"/>
    <property type="project" value="InterPro"/>
</dbReference>
<dbReference type="EC" id="2.3.1.51" evidence="7"/>
<evidence type="ECO:0000256" key="4">
    <source>
        <dbReference type="ARBA" id="ARBA00022679"/>
    </source>
</evidence>
<dbReference type="PANTHER" id="PTHR10434">
    <property type="entry name" value="1-ACYL-SN-GLYCEROL-3-PHOSPHATE ACYLTRANSFERASE"/>
    <property type="match status" value="1"/>
</dbReference>
<keyword evidence="7" id="KW-0594">Phospholipid biosynthesis</keyword>
<keyword evidence="6 7" id="KW-0012">Acyltransferase</keyword>
<dbReference type="CDD" id="cd07989">
    <property type="entry name" value="LPLAT_AGPAT-like"/>
    <property type="match status" value="1"/>
</dbReference>
<keyword evidence="7" id="KW-1208">Phospholipid metabolism</keyword>
<keyword evidence="4 7" id="KW-0808">Transferase</keyword>
<evidence type="ECO:0000259" key="9">
    <source>
        <dbReference type="SMART" id="SM00563"/>
    </source>
</evidence>
<comment type="catalytic activity">
    <reaction evidence="7">
        <text>a 1-acyl-sn-glycero-3-phosphate + an acyl-CoA = a 1,2-diacyl-sn-glycero-3-phosphate + CoA</text>
        <dbReference type="Rhea" id="RHEA:19709"/>
        <dbReference type="ChEBI" id="CHEBI:57287"/>
        <dbReference type="ChEBI" id="CHEBI:57970"/>
        <dbReference type="ChEBI" id="CHEBI:58342"/>
        <dbReference type="ChEBI" id="CHEBI:58608"/>
        <dbReference type="EC" id="2.3.1.51"/>
    </reaction>
</comment>
<dbReference type="SUPFAM" id="SSF69593">
    <property type="entry name" value="Glycerol-3-phosphate (1)-acyltransferase"/>
    <property type="match status" value="1"/>
</dbReference>
<feature type="transmembrane region" description="Helical" evidence="8">
    <location>
        <begin position="15"/>
        <end position="38"/>
    </location>
</feature>
<keyword evidence="8" id="KW-0472">Membrane</keyword>
<dbReference type="EMBL" id="QGGI01000001">
    <property type="protein sequence ID" value="PWJ96591.1"/>
    <property type="molecule type" value="Genomic_DNA"/>
</dbReference>
<evidence type="ECO:0000313" key="10">
    <source>
        <dbReference type="EMBL" id="PWJ96591.1"/>
    </source>
</evidence>
<keyword evidence="11" id="KW-1185">Reference proteome</keyword>
<dbReference type="Pfam" id="PF01553">
    <property type="entry name" value="Acyltransferase"/>
    <property type="match status" value="1"/>
</dbReference>
<comment type="domain">
    <text evidence="7">The HXXXXD motif is essential for acyltransferase activity and may constitute the binding site for the phosphate moiety of the glycerol-3-phosphate.</text>
</comment>
<evidence type="ECO:0000256" key="6">
    <source>
        <dbReference type="ARBA" id="ARBA00023315"/>
    </source>
</evidence>
<evidence type="ECO:0000256" key="7">
    <source>
        <dbReference type="RuleBase" id="RU361267"/>
    </source>
</evidence>
<name>A0AA45C977_9BACT</name>
<evidence type="ECO:0000256" key="8">
    <source>
        <dbReference type="SAM" id="Phobius"/>
    </source>
</evidence>
<evidence type="ECO:0000256" key="5">
    <source>
        <dbReference type="ARBA" id="ARBA00023098"/>
    </source>
</evidence>
<dbReference type="InterPro" id="IPR004552">
    <property type="entry name" value="AGP_acyltrans"/>
</dbReference>
<sequence length="248" mass="28233">MKRFFNNIADFIFGIWYYIGLFGIIYIYGSCVLIKAYFMRKSKGDEITDKYIRKVVGKFGRGTYNVIRTPVEIINKEKIPQNDNYVIVSNHQSYFDIPLILGFVYASGFLAKKELGNFPVVGKFMKDLGSILIDRNDPKSGAASLRKFAKSVKSGKIITIFPEGTRSLDGKVDEFKKGTLMVPYRYKANILPVTINGTLDISKRGTYIFKRSKNVSIKIHDIVNPENFASEGELREHLRSIISNDIKI</sequence>
<evidence type="ECO:0000313" key="11">
    <source>
        <dbReference type="Proteomes" id="UP000245921"/>
    </source>
</evidence>
<keyword evidence="3 7" id="KW-0444">Lipid biosynthesis</keyword>
<accession>A0AA45C977</accession>
<dbReference type="SMART" id="SM00563">
    <property type="entry name" value="PlsC"/>
    <property type="match status" value="1"/>
</dbReference>
<dbReference type="NCBIfam" id="TIGR00530">
    <property type="entry name" value="AGP_acyltrn"/>
    <property type="match status" value="1"/>
</dbReference>
<keyword evidence="5 7" id="KW-0443">Lipid metabolism</keyword>
<dbReference type="GO" id="GO:0003841">
    <property type="term" value="F:1-acylglycerol-3-phosphate O-acyltransferase activity"/>
    <property type="evidence" value="ECO:0007669"/>
    <property type="project" value="UniProtKB-UniRule"/>
</dbReference>
<dbReference type="Proteomes" id="UP000245921">
    <property type="component" value="Unassembled WGS sequence"/>
</dbReference>
<keyword evidence="8" id="KW-1133">Transmembrane helix</keyword>
<evidence type="ECO:0000256" key="3">
    <source>
        <dbReference type="ARBA" id="ARBA00022516"/>
    </source>
</evidence>
<dbReference type="RefSeq" id="WP_109603581.1">
    <property type="nucleotide sequence ID" value="NZ_JAMHJO010000010.1"/>
</dbReference>
<dbReference type="AlphaFoldDB" id="A0AA45C977"/>
<gene>
    <name evidence="10" type="ORF">C7380_101164</name>
</gene>
<reference evidence="10 11" key="1">
    <citation type="submission" date="2018-05" db="EMBL/GenBank/DDBJ databases">
        <title>Genomic Encyclopedia of Type Strains, Phase IV (KMG-IV): sequencing the most valuable type-strain genomes for metagenomic binning, comparative biology and taxonomic classification.</title>
        <authorList>
            <person name="Goeker M."/>
        </authorList>
    </citation>
    <scope>NUCLEOTIDE SEQUENCE [LARGE SCALE GENOMIC DNA]</scope>
    <source>
        <strain evidence="10 11">DSM 24906</strain>
    </source>
</reference>